<dbReference type="RefSeq" id="WP_006848592.1">
    <property type="nucleotide sequence ID" value="NZ_JAPDUT010000002.1"/>
</dbReference>
<protein>
    <recommendedName>
        <fullName evidence="3">7-cyano-7-deazaguanine synthase</fullName>
    </recommendedName>
</protein>
<gene>
    <name evidence="1" type="ORF">DWV53_12765</name>
</gene>
<dbReference type="GeneID" id="69850337"/>
<dbReference type="InterPro" id="IPR049676">
    <property type="entry name" value="QatC"/>
</dbReference>
<evidence type="ECO:0008006" key="3">
    <source>
        <dbReference type="Google" id="ProtNLM"/>
    </source>
</evidence>
<evidence type="ECO:0000313" key="1">
    <source>
        <dbReference type="EMBL" id="RGW75925.1"/>
    </source>
</evidence>
<dbReference type="NCBIfam" id="NF041925">
    <property type="entry name" value="QatC"/>
    <property type="match status" value="1"/>
</dbReference>
<accession>A0AA92W998</accession>
<evidence type="ECO:0000313" key="2">
    <source>
        <dbReference type="Proteomes" id="UP000285776"/>
    </source>
</evidence>
<dbReference type="EMBL" id="QSAV01000050">
    <property type="protein sequence ID" value="RGW75925.1"/>
    <property type="molecule type" value="Genomic_DNA"/>
</dbReference>
<dbReference type="InterPro" id="IPR014729">
    <property type="entry name" value="Rossmann-like_a/b/a_fold"/>
</dbReference>
<comment type="caution">
    <text evidence="1">The sequence shown here is derived from an EMBL/GenBank/DDBJ whole genome shotgun (WGS) entry which is preliminary data.</text>
</comment>
<dbReference type="Gene3D" id="3.40.50.620">
    <property type="entry name" value="HUPs"/>
    <property type="match status" value="1"/>
</dbReference>
<name>A0AA92W998_9BACT</name>
<reference evidence="1 2" key="1">
    <citation type="submission" date="2018-08" db="EMBL/GenBank/DDBJ databases">
        <title>A genome reference for cultivated species of the human gut microbiota.</title>
        <authorList>
            <person name="Zou Y."/>
            <person name="Xue W."/>
            <person name="Luo G."/>
        </authorList>
    </citation>
    <scope>NUCLEOTIDE SEQUENCE [LARGE SCALE GENOMIC DNA]</scope>
    <source>
        <strain evidence="1 2">AF10-17</strain>
    </source>
</reference>
<organism evidence="1 2">
    <name type="scientific">Segatella copri</name>
    <dbReference type="NCBI Taxonomy" id="165179"/>
    <lineage>
        <taxon>Bacteria</taxon>
        <taxon>Pseudomonadati</taxon>
        <taxon>Bacteroidota</taxon>
        <taxon>Bacteroidia</taxon>
        <taxon>Bacteroidales</taxon>
        <taxon>Prevotellaceae</taxon>
        <taxon>Segatella</taxon>
    </lineage>
</organism>
<proteinExistence type="predicted"/>
<sequence>METRININYTPSGTSEVFGTFTISFQGIDGQIRSVDTKFNPKQLWEFSRDTTSVAFDFLVLALIVYNVDRAVHRLLYSDDGWKRDLVLLDVPVINLAMMNHGREAFNRAISFLTGDNWNIHFVQANPYDYRPTKNIRDYDPQEFEKVALFSGGLDSLIGFIDETNTLSVNKKILLVSHMELGKEHCDQKSILGYCRENNIFQNKFEQVLLNAGLKPKSWNVKGTPSESTFRSRSLLFFAAGIYVAHKMSPNTPLIVPENGTISINIPLDSGRRSACSTRTTHPTFIKRIQEALQLVGINNTFYNPYRLKSKADMMKDCDNDVNKSVILRQLYSKSCSCAKRGHNSHWDKPGDVIRNKKITHCGMCLPCLYRRVSLDIIGLDSAEYVGTDVMHGTKYNLNIHKQKRNHDFNALLYFIKNRMDANIIRRELFMNGIRSKQELDDYVSLALHSYQQVKDWIARKGTPEIKGKAGIV</sequence>
<dbReference type="AlphaFoldDB" id="A0AA92W998"/>
<dbReference type="Proteomes" id="UP000285776">
    <property type="component" value="Unassembled WGS sequence"/>
</dbReference>